<dbReference type="EMBL" id="KI392614">
    <property type="protein sequence ID" value="ERN12542.1"/>
    <property type="molecule type" value="Genomic_DNA"/>
</dbReference>
<accession>W1PR75</accession>
<dbReference type="HOGENOM" id="CLU_2187465_0_0_1"/>
<proteinExistence type="predicted"/>
<evidence type="ECO:0000313" key="2">
    <source>
        <dbReference type="EMBL" id="ERN12542.1"/>
    </source>
</evidence>
<dbReference type="AlphaFoldDB" id="W1PR75"/>
<dbReference type="Gramene" id="ERN12542">
    <property type="protein sequence ID" value="ERN12542"/>
    <property type="gene ID" value="AMTR_s00025p00201810"/>
</dbReference>
<name>W1PR75_AMBTC</name>
<reference evidence="3" key="1">
    <citation type="journal article" date="2013" name="Science">
        <title>The Amborella genome and the evolution of flowering plants.</title>
        <authorList>
            <consortium name="Amborella Genome Project"/>
        </authorList>
    </citation>
    <scope>NUCLEOTIDE SEQUENCE [LARGE SCALE GENOMIC DNA]</scope>
</reference>
<keyword evidence="1" id="KW-1133">Transmembrane helix</keyword>
<sequence length="109" mass="12089">MLKGNVVAFVHGKESHLFPKLLTAFPVKVVDAVAVELCWALVLLLVLFHHHRSTVALQLVLAVVGKMYPLLHRHAAKQGRLARHPSFDPLIINLLALVVVDEDVEHGQL</sequence>
<keyword evidence="1" id="KW-0812">Transmembrane</keyword>
<organism evidence="2 3">
    <name type="scientific">Amborella trichopoda</name>
    <dbReference type="NCBI Taxonomy" id="13333"/>
    <lineage>
        <taxon>Eukaryota</taxon>
        <taxon>Viridiplantae</taxon>
        <taxon>Streptophyta</taxon>
        <taxon>Embryophyta</taxon>
        <taxon>Tracheophyta</taxon>
        <taxon>Spermatophyta</taxon>
        <taxon>Magnoliopsida</taxon>
        <taxon>Amborellales</taxon>
        <taxon>Amborellaceae</taxon>
        <taxon>Amborella</taxon>
    </lineage>
</organism>
<dbReference type="Proteomes" id="UP000017836">
    <property type="component" value="Unassembled WGS sequence"/>
</dbReference>
<evidence type="ECO:0000313" key="3">
    <source>
        <dbReference type="Proteomes" id="UP000017836"/>
    </source>
</evidence>
<evidence type="ECO:0000256" key="1">
    <source>
        <dbReference type="SAM" id="Phobius"/>
    </source>
</evidence>
<keyword evidence="1" id="KW-0472">Membrane</keyword>
<feature type="transmembrane region" description="Helical" evidence="1">
    <location>
        <begin position="21"/>
        <end position="48"/>
    </location>
</feature>
<gene>
    <name evidence="2" type="ORF">AMTR_s00025p00201810</name>
</gene>
<keyword evidence="3" id="KW-1185">Reference proteome</keyword>
<protein>
    <submittedName>
        <fullName evidence="2">Uncharacterized protein</fullName>
    </submittedName>
</protein>